<feature type="non-terminal residue" evidence="1">
    <location>
        <position position="1"/>
    </location>
</feature>
<dbReference type="AlphaFoldDB" id="A0ABD2RWI9"/>
<gene>
    <name evidence="1" type="ORF">AABB24_031990</name>
</gene>
<evidence type="ECO:0000313" key="2">
    <source>
        <dbReference type="Proteomes" id="UP001627284"/>
    </source>
</evidence>
<accession>A0ABD2RWI9</accession>
<sequence length="180" mass="20150">SLSTPYYISLPHKPQHKQNLVLKPNPLCLHTLAGKSRIMASACISSCVNDVVGVRSVPVRATYINLYKWPESDVEFIKSVSSRMNSNNSNIYAKPKVVDSISCRQLYLRSYTFSREEERVNDTASMRCYGRKKKSRKSGGGGRRRKCNKGITRAKEISCAALASIFRRLLSCTVKVDVVG</sequence>
<dbReference type="EMBL" id="JBJKTR010000018">
    <property type="protein sequence ID" value="KAL3336035.1"/>
    <property type="molecule type" value="Genomic_DNA"/>
</dbReference>
<dbReference type="Proteomes" id="UP001627284">
    <property type="component" value="Unassembled WGS sequence"/>
</dbReference>
<protein>
    <submittedName>
        <fullName evidence="1">Uncharacterized protein</fullName>
    </submittedName>
</protein>
<reference evidence="1 2" key="1">
    <citation type="submission" date="2024-05" db="EMBL/GenBank/DDBJ databases">
        <title>De novo assembly of an allotetraploid wild potato.</title>
        <authorList>
            <person name="Hosaka A.J."/>
        </authorList>
    </citation>
    <scope>NUCLEOTIDE SEQUENCE [LARGE SCALE GENOMIC DNA]</scope>
    <source>
        <tissue evidence="1">Young leaves</tissue>
    </source>
</reference>
<comment type="caution">
    <text evidence="1">The sequence shown here is derived from an EMBL/GenBank/DDBJ whole genome shotgun (WGS) entry which is preliminary data.</text>
</comment>
<dbReference type="PANTHER" id="PTHR35304:SF1">
    <property type="entry name" value="OS05G0120300 PROTEIN"/>
    <property type="match status" value="1"/>
</dbReference>
<organism evidence="1 2">
    <name type="scientific">Solanum stoloniferum</name>
    <dbReference type="NCBI Taxonomy" id="62892"/>
    <lineage>
        <taxon>Eukaryota</taxon>
        <taxon>Viridiplantae</taxon>
        <taxon>Streptophyta</taxon>
        <taxon>Embryophyta</taxon>
        <taxon>Tracheophyta</taxon>
        <taxon>Spermatophyta</taxon>
        <taxon>Magnoliopsida</taxon>
        <taxon>eudicotyledons</taxon>
        <taxon>Gunneridae</taxon>
        <taxon>Pentapetalae</taxon>
        <taxon>asterids</taxon>
        <taxon>lamiids</taxon>
        <taxon>Solanales</taxon>
        <taxon>Solanaceae</taxon>
        <taxon>Solanoideae</taxon>
        <taxon>Solaneae</taxon>
        <taxon>Solanum</taxon>
    </lineage>
</organism>
<evidence type="ECO:0000313" key="1">
    <source>
        <dbReference type="EMBL" id="KAL3336035.1"/>
    </source>
</evidence>
<keyword evidence="2" id="KW-1185">Reference proteome</keyword>
<name>A0ABD2RWI9_9SOLN</name>
<proteinExistence type="predicted"/>
<dbReference type="PANTHER" id="PTHR35304">
    <property type="entry name" value="OS05G0120300 PROTEIN-RELATED"/>
    <property type="match status" value="1"/>
</dbReference>